<name>A0A8D4UUR8_9FIRM</name>
<keyword evidence="5" id="KW-1185">Reference proteome</keyword>
<feature type="region of interest" description="Disordered" evidence="3">
    <location>
        <begin position="495"/>
        <end position="514"/>
    </location>
</feature>
<dbReference type="Proteomes" id="UP000320585">
    <property type="component" value="Chromosome"/>
</dbReference>
<dbReference type="GO" id="GO:0005886">
    <property type="term" value="C:plasma membrane"/>
    <property type="evidence" value="ECO:0007669"/>
    <property type="project" value="UniProtKB-SubCell"/>
</dbReference>
<evidence type="ECO:0000256" key="2">
    <source>
        <dbReference type="RuleBase" id="RU362097"/>
    </source>
</evidence>
<dbReference type="RefSeq" id="WP_108850797.1">
    <property type="nucleotide sequence ID" value="NZ_AP019697.1"/>
</dbReference>
<dbReference type="InterPro" id="IPR010131">
    <property type="entry name" value="MdtP/NodT-like"/>
</dbReference>
<evidence type="ECO:0000313" key="4">
    <source>
        <dbReference type="EMBL" id="BBK25372.1"/>
    </source>
</evidence>
<accession>A0A8D4UUR8</accession>
<feature type="compositionally biased region" description="Basic and acidic residues" evidence="3">
    <location>
        <begin position="495"/>
        <end position="504"/>
    </location>
</feature>
<feature type="signal peptide" evidence="2">
    <location>
        <begin position="1"/>
        <end position="25"/>
    </location>
</feature>
<evidence type="ECO:0000256" key="3">
    <source>
        <dbReference type="SAM" id="MobiDB-lite"/>
    </source>
</evidence>
<comment type="similarity">
    <text evidence="1 2">Belongs to the outer membrane factor (OMF) (TC 1.B.17) family.</text>
</comment>
<keyword evidence="2" id="KW-0449">Lipoprotein</keyword>
<gene>
    <name evidence="4" type="ORF">Dia5BBH33_13070</name>
</gene>
<evidence type="ECO:0008006" key="6">
    <source>
        <dbReference type="Google" id="ProtNLM"/>
    </source>
</evidence>
<sequence length="514" mass="55719">MNQRKRAVWGFILCSLLCCGAGVSAKEAAAGEKAAMPLWTRAAVQYENPYFTGNPDASLSAETLSSWWTVFHDDTLNELIEKALDGSRDMEEARSRLLQAREQVGITKAEKLPWVNAAGGWVRGEMPDDITRGILPAQLQNMPLGIEGSNSATYAGLDASWELDLFGKKSAKVREARGALEAQRGMLYSTWVSLSAEVAMNYITLRTLQAELDVTEKSIANMKENLSLMQVNQESGLVSSVPVDQLTYTLKETEAQIPELKSSIAGTMSKIAILTGTTPGALDAMLMTLKPLPDIDPTLYNAIPADVLRQRPDVYAAESAWAAQIAKTDEAKAEMKPKISILGVLGLATLGTGGLFSAGSRAFGIMPQVTFPLFNGGALRRNVNVQSEKEKEAKAKYENTVLKAAGEVRTAMTAVSQDKVRQDSLETGRDKAKEALDLAENQYQHGLFDYMGVLDAERHYLSLNQSCAVAKGKQMTDLVSLFKALGGGWKPLDEETIKGAKNDQNEENAGGEGK</sequence>
<reference evidence="5" key="1">
    <citation type="submission" date="2019-05" db="EMBL/GenBank/DDBJ databases">
        <title>Complete genome sequencing of Dialister sp. strain 5BBH33.</title>
        <authorList>
            <person name="Sakamoto M."/>
            <person name="Murakami T."/>
            <person name="Mori H."/>
        </authorList>
    </citation>
    <scope>NUCLEOTIDE SEQUENCE [LARGE SCALE GENOMIC DNA]</scope>
    <source>
        <strain evidence="5">5BBH33</strain>
    </source>
</reference>
<feature type="chain" id="PRO_5034352290" description="RND transporter" evidence="2">
    <location>
        <begin position="26"/>
        <end position="514"/>
    </location>
</feature>
<keyword evidence="2" id="KW-0732">Signal</keyword>
<dbReference type="PANTHER" id="PTHR30203">
    <property type="entry name" value="OUTER MEMBRANE CATION EFFLUX PROTEIN"/>
    <property type="match status" value="1"/>
</dbReference>
<dbReference type="Pfam" id="PF02321">
    <property type="entry name" value="OEP"/>
    <property type="match status" value="2"/>
</dbReference>
<dbReference type="Gene3D" id="1.20.1600.10">
    <property type="entry name" value="Outer membrane efflux proteins (OEP)"/>
    <property type="match status" value="1"/>
</dbReference>
<keyword evidence="2" id="KW-1134">Transmembrane beta strand</keyword>
<proteinExistence type="inferred from homology"/>
<evidence type="ECO:0000256" key="1">
    <source>
        <dbReference type="ARBA" id="ARBA00007613"/>
    </source>
</evidence>
<dbReference type="InterPro" id="IPR003423">
    <property type="entry name" value="OMP_efflux"/>
</dbReference>
<dbReference type="EMBL" id="AP019697">
    <property type="protein sequence ID" value="BBK25372.1"/>
    <property type="molecule type" value="Genomic_DNA"/>
</dbReference>
<dbReference type="Gene3D" id="2.20.200.10">
    <property type="entry name" value="Outer membrane efflux proteins (OEP)"/>
    <property type="match status" value="1"/>
</dbReference>
<dbReference type="AlphaFoldDB" id="A0A8D4UUR8"/>
<dbReference type="OrthoDB" id="9770517at2"/>
<dbReference type="KEGG" id="dho:Dia5BBH33_13070"/>
<keyword evidence="2" id="KW-0812">Transmembrane</keyword>
<dbReference type="SUPFAM" id="SSF56954">
    <property type="entry name" value="Outer membrane efflux proteins (OEP)"/>
    <property type="match status" value="1"/>
</dbReference>
<dbReference type="GO" id="GO:0015562">
    <property type="term" value="F:efflux transmembrane transporter activity"/>
    <property type="evidence" value="ECO:0007669"/>
    <property type="project" value="InterPro"/>
</dbReference>
<comment type="subcellular location">
    <subcellularLocation>
        <location evidence="2">Cell membrane</location>
        <topology evidence="2">Lipid-anchor</topology>
    </subcellularLocation>
</comment>
<protein>
    <recommendedName>
        <fullName evidence="6">RND transporter</fullName>
    </recommendedName>
</protein>
<evidence type="ECO:0000313" key="5">
    <source>
        <dbReference type="Proteomes" id="UP000320585"/>
    </source>
</evidence>
<dbReference type="NCBIfam" id="TIGR01845">
    <property type="entry name" value="outer_NodT"/>
    <property type="match status" value="1"/>
</dbReference>
<organism evidence="4 5">
    <name type="scientific">Dialister hominis</name>
    <dbReference type="NCBI Taxonomy" id="2582419"/>
    <lineage>
        <taxon>Bacteria</taxon>
        <taxon>Bacillati</taxon>
        <taxon>Bacillota</taxon>
        <taxon>Negativicutes</taxon>
        <taxon>Veillonellales</taxon>
        <taxon>Veillonellaceae</taxon>
        <taxon>Dialister</taxon>
    </lineage>
</organism>
<dbReference type="PANTHER" id="PTHR30203:SF31">
    <property type="entry name" value="RND EFFLUX SYSTEM, OUTER MEMBRANE LIPOPROTEIN, NODT"/>
    <property type="match status" value="1"/>
</dbReference>
<keyword evidence="2" id="KW-0564">Palmitate</keyword>
<dbReference type="GeneID" id="92716533"/>
<keyword evidence="2" id="KW-0472">Membrane</keyword>